<dbReference type="InterPro" id="IPR051848">
    <property type="entry name" value="PGIP"/>
</dbReference>
<keyword evidence="3" id="KW-0812">Transmembrane</keyword>
<proteinExistence type="predicted"/>
<dbReference type="PANTHER" id="PTHR48059:SF30">
    <property type="entry name" value="OS06G0587000 PROTEIN"/>
    <property type="match status" value="1"/>
</dbReference>
<dbReference type="VEuPathDB" id="TriTrypDB:BSAL_61390"/>
<feature type="compositionally biased region" description="Acidic residues" evidence="2">
    <location>
        <begin position="510"/>
        <end position="523"/>
    </location>
</feature>
<evidence type="ECO:0000256" key="1">
    <source>
        <dbReference type="ARBA" id="ARBA00004196"/>
    </source>
</evidence>
<evidence type="ECO:0000256" key="4">
    <source>
        <dbReference type="SAM" id="SignalP"/>
    </source>
</evidence>
<feature type="transmembrane region" description="Helical" evidence="3">
    <location>
        <begin position="433"/>
        <end position="457"/>
    </location>
</feature>
<feature type="transmembrane region" description="Helical" evidence="3">
    <location>
        <begin position="375"/>
        <end position="395"/>
    </location>
</feature>
<dbReference type="InterPro" id="IPR032675">
    <property type="entry name" value="LRR_dom_sf"/>
</dbReference>
<feature type="signal peptide" evidence="4">
    <location>
        <begin position="1"/>
        <end position="27"/>
    </location>
</feature>
<dbReference type="Gene3D" id="3.80.10.10">
    <property type="entry name" value="Ribonuclease Inhibitor"/>
    <property type="match status" value="1"/>
</dbReference>
<feature type="region of interest" description="Disordered" evidence="2">
    <location>
        <begin position="500"/>
        <end position="530"/>
    </location>
</feature>
<evidence type="ECO:0000313" key="5">
    <source>
        <dbReference type="EMBL" id="CUF32354.1"/>
    </source>
</evidence>
<keyword evidence="3" id="KW-1133">Transmembrane helix</keyword>
<evidence type="ECO:0000256" key="3">
    <source>
        <dbReference type="SAM" id="Phobius"/>
    </source>
</evidence>
<dbReference type="PANTHER" id="PTHR48059">
    <property type="entry name" value="POLYGALACTURONASE INHIBITOR 1"/>
    <property type="match status" value="1"/>
</dbReference>
<keyword evidence="3" id="KW-0472">Membrane</keyword>
<feature type="transmembrane region" description="Helical" evidence="3">
    <location>
        <begin position="407"/>
        <end position="427"/>
    </location>
</feature>
<reference evidence="6" key="1">
    <citation type="submission" date="2015-09" db="EMBL/GenBank/DDBJ databases">
        <authorList>
            <consortium name="Pathogen Informatics"/>
        </authorList>
    </citation>
    <scope>NUCLEOTIDE SEQUENCE [LARGE SCALE GENOMIC DNA]</scope>
    <source>
        <strain evidence="6">Lake Konstanz</strain>
    </source>
</reference>
<sequence>MHPLRHHAALLFLILIVVLLDVHIAAASMCECAHRFDLLMEFFHATNGTGWANQRGWGGSLSSSSCNLTAPGGGGGGGDWYGVNCSGGDVTAVILPSNNLAGTLPSSWLNMSNLTSLQLYSNSLRGTLPASWSKMTSIVLQLQSNVLVGKIPSSWVASTTTLQQLSLQGNCLTGRMPSVSSASLRVNNAINVCRTKIKGAAYYAATCPGSAWPQYCRLAASNSMSESGAGMTLSETSSVTVASRSAETRSNSCSTMSPSLSESSTSESFTKAQLSTCVPARGYLTLGKRSGEGESSPPTSLSAKQEDVCGMRSHIGDGVGLPWWYAWAGMEHAWAILLEYRTLLYGALDSSVLVVVSICSVVSGLDSSSSSAQCYGWSMVALVLLFAQGMVVTISHPFTTLLSHVNACVTILLTWLSLLAQLLFVWYSPSTRLVEAAAACSLAVVGVSALRMTVDVLQLIAAIRRRLSNLQLLLLTHTELGSDLKLVVLDAALIHDTCHDRNLPESNDPRDDDDEFMTDDDMSELNNKNTNHTTTTDVVVLSIQDANFWDSAGGAIGTSLVTEVSDILATGNNM</sequence>
<organism evidence="5 6">
    <name type="scientific">Bodo saltans</name>
    <name type="common">Flagellated protozoan</name>
    <dbReference type="NCBI Taxonomy" id="75058"/>
    <lineage>
        <taxon>Eukaryota</taxon>
        <taxon>Discoba</taxon>
        <taxon>Euglenozoa</taxon>
        <taxon>Kinetoplastea</taxon>
        <taxon>Metakinetoplastina</taxon>
        <taxon>Eubodonida</taxon>
        <taxon>Bodonidae</taxon>
        <taxon>Bodo</taxon>
    </lineage>
</organism>
<evidence type="ECO:0000256" key="2">
    <source>
        <dbReference type="SAM" id="MobiDB-lite"/>
    </source>
</evidence>
<comment type="subcellular location">
    <subcellularLocation>
        <location evidence="1">Cell envelope</location>
    </subcellularLocation>
</comment>
<protein>
    <submittedName>
        <fullName evidence="5">GP46-like surface antigen, putative</fullName>
    </submittedName>
</protein>
<feature type="compositionally biased region" description="Basic and acidic residues" evidence="2">
    <location>
        <begin position="500"/>
        <end position="509"/>
    </location>
</feature>
<accession>A0A0S4IR72</accession>
<dbReference type="SUPFAM" id="SSF52058">
    <property type="entry name" value="L domain-like"/>
    <property type="match status" value="1"/>
</dbReference>
<feature type="chain" id="PRO_5006621555" evidence="4">
    <location>
        <begin position="28"/>
        <end position="574"/>
    </location>
</feature>
<gene>
    <name evidence="5" type="ORF">BSAL_61390</name>
</gene>
<keyword evidence="6" id="KW-1185">Reference proteome</keyword>
<evidence type="ECO:0000313" key="6">
    <source>
        <dbReference type="Proteomes" id="UP000051952"/>
    </source>
</evidence>
<name>A0A0S4IR72_BODSA</name>
<dbReference type="EMBL" id="CYKH01000299">
    <property type="protein sequence ID" value="CUF32354.1"/>
    <property type="molecule type" value="Genomic_DNA"/>
</dbReference>
<dbReference type="Proteomes" id="UP000051952">
    <property type="component" value="Unassembled WGS sequence"/>
</dbReference>
<keyword evidence="4" id="KW-0732">Signal</keyword>
<dbReference type="AlphaFoldDB" id="A0A0S4IR72"/>